<keyword evidence="3" id="KW-1185">Reference proteome</keyword>
<feature type="domain" description="Amine oxidase" evidence="1">
    <location>
        <begin position="15"/>
        <end position="405"/>
    </location>
</feature>
<accession>A0ABU5ZVU8</accession>
<gene>
    <name evidence="2" type="ORF">U6A24_10955</name>
</gene>
<evidence type="ECO:0000313" key="2">
    <source>
        <dbReference type="EMBL" id="MEB3345983.1"/>
    </source>
</evidence>
<evidence type="ECO:0000259" key="1">
    <source>
        <dbReference type="Pfam" id="PF01593"/>
    </source>
</evidence>
<dbReference type="RefSeq" id="WP_324180014.1">
    <property type="nucleotide sequence ID" value="NZ_BAABAW010000006.1"/>
</dbReference>
<dbReference type="InterPro" id="IPR036188">
    <property type="entry name" value="FAD/NAD-bd_sf"/>
</dbReference>
<organism evidence="2 3">
    <name type="scientific">Aquimarina gracilis</name>
    <dbReference type="NCBI Taxonomy" id="874422"/>
    <lineage>
        <taxon>Bacteria</taxon>
        <taxon>Pseudomonadati</taxon>
        <taxon>Bacteroidota</taxon>
        <taxon>Flavobacteriia</taxon>
        <taxon>Flavobacteriales</taxon>
        <taxon>Flavobacteriaceae</taxon>
        <taxon>Aquimarina</taxon>
    </lineage>
</organism>
<sequence length="426" mass="47795">MRKSDYKIYIVGAGISGLIAANVLEQSGYHPIIIESSNSPGGRVKTDFIENYQMDHGFQVLLTAYPAAQKYLNLEKLFLQRFLPGAVIFCDGEQKIIGDPLRNLSLLFPTLVANVGSISDKLKILKLNKILKKTTIKAIFDEEEESTHSFLQEFGFSNEIIEQFFRPFFSGIFLEPDLQTSSRMFKFVYKMFGEGSAAIPKSGIAEITNQLVAKLDNTTFLFNTSVKKVEEGKIILGNGKDLVSHFTIVATEPSTVVPNLKNQQVDWKSCDTLYFEVKSRVIKKPLIGLVADQDSIINNICYHTVLQTSLKPKNELLSVTIVKEHDLDEIALIKKVKIELKKYCNIEVDRFMKRYKINRALPDLSNIQYEVLPSETKLTPSIFIAGDQQLNGSLNAAMISGERAALGVIDTLENGLVVEEFTSEFK</sequence>
<dbReference type="PANTHER" id="PTHR42841">
    <property type="entry name" value="AMINE OXIDASE"/>
    <property type="match status" value="1"/>
</dbReference>
<evidence type="ECO:0000313" key="3">
    <source>
        <dbReference type="Proteomes" id="UP001327027"/>
    </source>
</evidence>
<name>A0ABU5ZVU8_9FLAO</name>
<dbReference type="EMBL" id="JAYKLX010000005">
    <property type="protein sequence ID" value="MEB3345983.1"/>
    <property type="molecule type" value="Genomic_DNA"/>
</dbReference>
<dbReference type="Pfam" id="PF01593">
    <property type="entry name" value="Amino_oxidase"/>
    <property type="match status" value="1"/>
</dbReference>
<comment type="caution">
    <text evidence="2">The sequence shown here is derived from an EMBL/GenBank/DDBJ whole genome shotgun (WGS) entry which is preliminary data.</text>
</comment>
<proteinExistence type="predicted"/>
<dbReference type="Proteomes" id="UP001327027">
    <property type="component" value="Unassembled WGS sequence"/>
</dbReference>
<reference evidence="2 3" key="1">
    <citation type="journal article" date="2013" name="Int. J. Syst. Evol. Microbiol.">
        <title>Aquimarina gracilis sp. nov., isolated from the gut microflora of a mussel, Mytilus coruscus, and emended description of Aquimarina spongiae.</title>
        <authorList>
            <person name="Park S.C."/>
            <person name="Choe H.N."/>
            <person name="Baik K.S."/>
            <person name="Seong C.N."/>
        </authorList>
    </citation>
    <scope>NUCLEOTIDE SEQUENCE [LARGE SCALE GENOMIC DNA]</scope>
    <source>
        <strain evidence="2 3">PSC32</strain>
    </source>
</reference>
<dbReference type="SUPFAM" id="SSF51905">
    <property type="entry name" value="FAD/NAD(P)-binding domain"/>
    <property type="match status" value="1"/>
</dbReference>
<dbReference type="Gene3D" id="3.50.50.60">
    <property type="entry name" value="FAD/NAD(P)-binding domain"/>
    <property type="match status" value="1"/>
</dbReference>
<dbReference type="InterPro" id="IPR002937">
    <property type="entry name" value="Amino_oxidase"/>
</dbReference>
<protein>
    <submittedName>
        <fullName evidence="2">FAD-dependent oxidoreductase</fullName>
    </submittedName>
</protein>